<evidence type="ECO:0000259" key="1">
    <source>
        <dbReference type="Pfam" id="PF04443"/>
    </source>
</evidence>
<evidence type="ECO:0000313" key="3">
    <source>
        <dbReference type="Proteomes" id="UP001595906"/>
    </source>
</evidence>
<keyword evidence="3" id="KW-1185">Reference proteome</keyword>
<dbReference type="InterPro" id="IPR007534">
    <property type="entry name" value="LuxE"/>
</dbReference>
<dbReference type="RefSeq" id="WP_379014996.1">
    <property type="nucleotide sequence ID" value="NZ_JBHSDC010000028.1"/>
</dbReference>
<evidence type="ECO:0000313" key="2">
    <source>
        <dbReference type="EMBL" id="MFC4232940.1"/>
    </source>
</evidence>
<comment type="caution">
    <text evidence="2">The sequence shown here is derived from an EMBL/GenBank/DDBJ whole genome shotgun (WGS) entry which is preliminary data.</text>
</comment>
<reference evidence="3" key="1">
    <citation type="journal article" date="2019" name="Int. J. Syst. Evol. Microbiol.">
        <title>The Global Catalogue of Microorganisms (GCM) 10K type strain sequencing project: providing services to taxonomists for standard genome sequencing and annotation.</title>
        <authorList>
            <consortium name="The Broad Institute Genomics Platform"/>
            <consortium name="The Broad Institute Genome Sequencing Center for Infectious Disease"/>
            <person name="Wu L."/>
            <person name="Ma J."/>
        </authorList>
    </citation>
    <scope>NUCLEOTIDE SEQUENCE [LARGE SCALE GENOMIC DNA]</scope>
    <source>
        <strain evidence="3">CECT 8010</strain>
    </source>
</reference>
<dbReference type="Proteomes" id="UP001595906">
    <property type="component" value="Unassembled WGS sequence"/>
</dbReference>
<dbReference type="SUPFAM" id="SSF56801">
    <property type="entry name" value="Acetyl-CoA synthetase-like"/>
    <property type="match status" value="1"/>
</dbReference>
<proteinExistence type="predicted"/>
<protein>
    <submittedName>
        <fullName evidence="2">Acyl transferase</fullName>
    </submittedName>
</protein>
<keyword evidence="2" id="KW-0808">Transferase</keyword>
<organism evidence="2 3">
    <name type="scientific">Parasediminibacterium paludis</name>
    <dbReference type="NCBI Taxonomy" id="908966"/>
    <lineage>
        <taxon>Bacteria</taxon>
        <taxon>Pseudomonadati</taxon>
        <taxon>Bacteroidota</taxon>
        <taxon>Chitinophagia</taxon>
        <taxon>Chitinophagales</taxon>
        <taxon>Chitinophagaceae</taxon>
        <taxon>Parasediminibacterium</taxon>
    </lineage>
</organism>
<sequence length="324" mass="36742">MQANIINNIFSLTNNAFDSLATEVFQFQYQHNKVYAKWCDLLKGQQSTVDRRPPFLPISFFKSHTITTTLFEPQQIFESSGTTQTINSKHLVKDITIYEQSFIKAFELFYGNINEWCIIGLLPSYLERNNSSLVMMVDALIKLSNHTDSGFYLNEFDKLTNTLQHLEAKQQKTLLIGVTFALLDFAENYAMPLQHTVVMETGGMKGRRKELTREEVHAIITNGLGVSKVHSEYGMTELLSQAYSKGDGRFICPPWMKVLVRDEEDPLNIKTRGKGVLNVIDLANIYSCSFIATEDVGVVHEDGSFEVWGRLDNSDIRGCSLLVV</sequence>
<accession>A0ABV8Q0C6</accession>
<dbReference type="GO" id="GO:0016740">
    <property type="term" value="F:transferase activity"/>
    <property type="evidence" value="ECO:0007669"/>
    <property type="project" value="UniProtKB-KW"/>
</dbReference>
<dbReference type="EMBL" id="JBHSDC010000028">
    <property type="protein sequence ID" value="MFC4232940.1"/>
    <property type="molecule type" value="Genomic_DNA"/>
</dbReference>
<feature type="domain" description="Acyl-protein synthetase LuxE" evidence="1">
    <location>
        <begin position="23"/>
        <end position="321"/>
    </location>
</feature>
<gene>
    <name evidence="2" type="ORF">ACFOW1_13640</name>
</gene>
<name>A0ABV8Q0C6_9BACT</name>
<dbReference type="Pfam" id="PF04443">
    <property type="entry name" value="LuxE"/>
    <property type="match status" value="1"/>
</dbReference>